<dbReference type="GO" id="GO:0030246">
    <property type="term" value="F:carbohydrate binding"/>
    <property type="evidence" value="ECO:0007669"/>
    <property type="project" value="UniProtKB-KW"/>
</dbReference>
<dbReference type="InterPro" id="IPR013320">
    <property type="entry name" value="ConA-like_dom_sf"/>
</dbReference>
<evidence type="ECO:0000313" key="5">
    <source>
        <dbReference type="Proteomes" id="UP000026962"/>
    </source>
</evidence>
<sequence length="315" mass="33506">MRLASFSAIGAGIPAPPPIGAGIILRRDRQVLAAGIDDFNAAAVWIDTAAAWTSTPPPPRTTTSISGRLKCRDRRVLAAGIDDFTTTAAWTSTPPPPGMTTSIGAPYSAGIDEHIHPCSFSLPILPIPDSICRLRGTGWENWHLRVFLNRHLFIRSSHGLVFLVSANSEVLSTVLPSQFLGLVNGTSNGTRSARTFTVEFDTIRNAGVHATSIAITSVSTVASIKAARRGTTRIEAVGFGYVGVGGNYDGDSTELVVTMAPLGVSRPRRPLLQTTVNLSDAVQGTAYVGFMSSTGILFTRHIVVGWRASRRMGQP</sequence>
<dbReference type="Pfam" id="PF00139">
    <property type="entry name" value="Lectin_legB"/>
    <property type="match status" value="1"/>
</dbReference>
<dbReference type="PANTHER" id="PTHR32401">
    <property type="entry name" value="CONCANAVALIN A-LIKE LECTIN FAMILY PROTEIN"/>
    <property type="match status" value="1"/>
</dbReference>
<reference evidence="4" key="1">
    <citation type="submission" date="2015-04" db="UniProtKB">
        <authorList>
            <consortium name="EnsemblPlants"/>
        </authorList>
    </citation>
    <scope>IDENTIFICATION</scope>
</reference>
<protein>
    <recommendedName>
        <fullName evidence="3">Legume lectin domain-containing protein</fullName>
    </recommendedName>
</protein>
<evidence type="ECO:0000259" key="3">
    <source>
        <dbReference type="Pfam" id="PF00139"/>
    </source>
</evidence>
<accession>A0A0E0LMJ4</accession>
<proteinExistence type="inferred from homology"/>
<keyword evidence="5" id="KW-1185">Reference proteome</keyword>
<evidence type="ECO:0000256" key="1">
    <source>
        <dbReference type="ARBA" id="ARBA00007606"/>
    </source>
</evidence>
<dbReference type="AlphaFoldDB" id="A0A0E0LMJ4"/>
<dbReference type="Proteomes" id="UP000026962">
    <property type="component" value="Chromosome 7"/>
</dbReference>
<dbReference type="HOGENOM" id="CLU_883927_0_0_1"/>
<comment type="similarity">
    <text evidence="1">Belongs to the leguminous lectin family.</text>
</comment>
<organism evidence="4">
    <name type="scientific">Oryza punctata</name>
    <name type="common">Red rice</name>
    <dbReference type="NCBI Taxonomy" id="4537"/>
    <lineage>
        <taxon>Eukaryota</taxon>
        <taxon>Viridiplantae</taxon>
        <taxon>Streptophyta</taxon>
        <taxon>Embryophyta</taxon>
        <taxon>Tracheophyta</taxon>
        <taxon>Spermatophyta</taxon>
        <taxon>Magnoliopsida</taxon>
        <taxon>Liliopsida</taxon>
        <taxon>Poales</taxon>
        <taxon>Poaceae</taxon>
        <taxon>BOP clade</taxon>
        <taxon>Oryzoideae</taxon>
        <taxon>Oryzeae</taxon>
        <taxon>Oryzinae</taxon>
        <taxon>Oryza</taxon>
    </lineage>
</organism>
<reference evidence="4" key="2">
    <citation type="submission" date="2018-05" db="EMBL/GenBank/DDBJ databases">
        <title>OpunRS2 (Oryza punctata Reference Sequence Version 2).</title>
        <authorList>
            <person name="Zhang J."/>
            <person name="Kudrna D."/>
            <person name="Lee S."/>
            <person name="Talag J."/>
            <person name="Welchert J."/>
            <person name="Wing R.A."/>
        </authorList>
    </citation>
    <scope>NUCLEOTIDE SEQUENCE [LARGE SCALE GENOMIC DNA]</scope>
</reference>
<name>A0A0E0LMJ4_ORYPU</name>
<evidence type="ECO:0000256" key="2">
    <source>
        <dbReference type="ARBA" id="ARBA00022734"/>
    </source>
</evidence>
<dbReference type="InterPro" id="IPR001220">
    <property type="entry name" value="Legume_lectin_dom"/>
</dbReference>
<dbReference type="STRING" id="4537.A0A0E0LMJ4"/>
<dbReference type="Gene3D" id="2.60.120.200">
    <property type="match status" value="1"/>
</dbReference>
<dbReference type="eggNOG" id="ENOG502QSJ4">
    <property type="taxonomic scope" value="Eukaryota"/>
</dbReference>
<keyword evidence="2" id="KW-0430">Lectin</keyword>
<dbReference type="EnsemblPlants" id="OPUNC07G18580.1">
    <property type="protein sequence ID" value="OPUNC07G18580.1"/>
    <property type="gene ID" value="OPUNC07G18580"/>
</dbReference>
<evidence type="ECO:0000313" key="4">
    <source>
        <dbReference type="EnsemblPlants" id="OPUNC07G18580.1"/>
    </source>
</evidence>
<dbReference type="SUPFAM" id="SSF49899">
    <property type="entry name" value="Concanavalin A-like lectins/glucanases"/>
    <property type="match status" value="1"/>
</dbReference>
<dbReference type="Gramene" id="OPUNC07G18580.1">
    <property type="protein sequence ID" value="OPUNC07G18580.1"/>
    <property type="gene ID" value="OPUNC07G18580"/>
</dbReference>
<dbReference type="InterPro" id="IPR050258">
    <property type="entry name" value="Leguminous_Lectin"/>
</dbReference>
<dbReference type="PANTHER" id="PTHR32401:SF50">
    <property type="entry name" value="OS07G0133000 PROTEIN"/>
    <property type="match status" value="1"/>
</dbReference>
<feature type="domain" description="Legume lectin" evidence="3">
    <location>
        <begin position="156"/>
        <end position="310"/>
    </location>
</feature>